<protein>
    <recommendedName>
        <fullName evidence="4">Secreted protein</fullName>
    </recommendedName>
</protein>
<keyword evidence="1" id="KW-0732">Signal</keyword>
<feature type="signal peptide" evidence="1">
    <location>
        <begin position="1"/>
        <end position="23"/>
    </location>
</feature>
<dbReference type="Proteomes" id="UP000287651">
    <property type="component" value="Unassembled WGS sequence"/>
</dbReference>
<evidence type="ECO:0000256" key="1">
    <source>
        <dbReference type="SAM" id="SignalP"/>
    </source>
</evidence>
<evidence type="ECO:0008006" key="4">
    <source>
        <dbReference type="Google" id="ProtNLM"/>
    </source>
</evidence>
<evidence type="ECO:0000313" key="3">
    <source>
        <dbReference type="Proteomes" id="UP000287651"/>
    </source>
</evidence>
<sequence length="135" mass="14503">CSSALSLLSFIIVAIILTTSASSCPKDCRRPALGSAQPTTAVPCHSLGLLFQLPSPFFLACYCRRLPSSFLFQRCPAAPAIPAAFSLLFIGRDPHLLPADSALSFLLPPVLPDRLLLNCCHQPLPSPHLPQVSPW</sequence>
<comment type="caution">
    <text evidence="2">The sequence shown here is derived from an EMBL/GenBank/DDBJ whole genome shotgun (WGS) entry which is preliminary data.</text>
</comment>
<proteinExistence type="predicted"/>
<dbReference type="AlphaFoldDB" id="A0A426Y546"/>
<gene>
    <name evidence="2" type="ORF">B296_00051163</name>
</gene>
<evidence type="ECO:0000313" key="2">
    <source>
        <dbReference type="EMBL" id="RRT46883.1"/>
    </source>
</evidence>
<feature type="chain" id="PRO_5019514150" description="Secreted protein" evidence="1">
    <location>
        <begin position="24"/>
        <end position="135"/>
    </location>
</feature>
<accession>A0A426Y546</accession>
<feature type="non-terminal residue" evidence="2">
    <location>
        <position position="1"/>
    </location>
</feature>
<reference evidence="2 3" key="1">
    <citation type="journal article" date="2014" name="Agronomy (Basel)">
        <title>A Draft Genome Sequence for Ensete ventricosum, the Drought-Tolerant Tree Against Hunger.</title>
        <authorList>
            <person name="Harrison J."/>
            <person name="Moore K.A."/>
            <person name="Paszkiewicz K."/>
            <person name="Jones T."/>
            <person name="Grant M."/>
            <person name="Ambacheew D."/>
            <person name="Muzemil S."/>
            <person name="Studholme D.J."/>
        </authorList>
    </citation>
    <scope>NUCLEOTIDE SEQUENCE [LARGE SCALE GENOMIC DNA]</scope>
</reference>
<organism evidence="2 3">
    <name type="scientific">Ensete ventricosum</name>
    <name type="common">Abyssinian banana</name>
    <name type="synonym">Musa ensete</name>
    <dbReference type="NCBI Taxonomy" id="4639"/>
    <lineage>
        <taxon>Eukaryota</taxon>
        <taxon>Viridiplantae</taxon>
        <taxon>Streptophyta</taxon>
        <taxon>Embryophyta</taxon>
        <taxon>Tracheophyta</taxon>
        <taxon>Spermatophyta</taxon>
        <taxon>Magnoliopsida</taxon>
        <taxon>Liliopsida</taxon>
        <taxon>Zingiberales</taxon>
        <taxon>Musaceae</taxon>
        <taxon>Ensete</taxon>
    </lineage>
</organism>
<name>A0A426Y546_ENSVE</name>
<dbReference type="EMBL" id="AMZH03014889">
    <property type="protein sequence ID" value="RRT46883.1"/>
    <property type="molecule type" value="Genomic_DNA"/>
</dbReference>